<accession>A0AAP1EWY9</accession>
<protein>
    <submittedName>
        <fullName evidence="1">Uncharacterized protein</fullName>
    </submittedName>
</protein>
<gene>
    <name evidence="1" type="ORF">ADT25_17600</name>
</gene>
<dbReference type="AlphaFoldDB" id="A0AAP1EWY9"/>
<evidence type="ECO:0000313" key="2">
    <source>
        <dbReference type="Proteomes" id="UP000036790"/>
    </source>
</evidence>
<reference evidence="1 2" key="1">
    <citation type="submission" date="2015-07" db="EMBL/GenBank/DDBJ databases">
        <authorList>
            <consortium name="Consortium for Microbial Forensics and Genomics (microFORGE)"/>
            <person name="Knight B.M."/>
            <person name="Roberts D.P."/>
            <person name="Lin D."/>
            <person name="Hari K."/>
            <person name="Fletcher J."/>
            <person name="Melcher U."/>
            <person name="Blagden T."/>
            <person name="Winegar R.A."/>
        </authorList>
    </citation>
    <scope>NUCLEOTIDE SEQUENCE [LARGE SCALE GENOMIC DNA]</scope>
    <source>
        <strain evidence="1 2">X11-5A</strain>
    </source>
</reference>
<comment type="caution">
    <text evidence="1">The sequence shown here is derived from an EMBL/GenBank/DDBJ whole genome shotgun (WGS) entry which is preliminary data.</text>
</comment>
<reference evidence="1 2" key="2">
    <citation type="submission" date="2015-09" db="EMBL/GenBank/DDBJ databases">
        <title>Draft genome sequence of Xanthomonas oryzae pv. USA str. X11-5A.</title>
        <authorList>
            <person name="Knight B.M."/>
            <person name="Roberts D.P."/>
            <person name="Lin D."/>
            <person name="Hari K."/>
            <person name="Fletcher J."/>
            <person name="Melcher U."/>
            <person name="Blagden T."/>
            <person name="Winegar R.A."/>
        </authorList>
    </citation>
    <scope>NUCLEOTIDE SEQUENCE [LARGE SCALE GENOMIC DNA]</scope>
    <source>
        <strain evidence="1 2">X11-5A</strain>
    </source>
</reference>
<evidence type="ECO:0000313" key="1">
    <source>
        <dbReference type="EMBL" id="KOR41319.1"/>
    </source>
</evidence>
<proteinExistence type="predicted"/>
<sequence>MIWKDEMWGNLRDRMIGAFIDQFRIADVHPAVAPHATVAAVQAIVQNPRQVIAMDNAPDQAFLWV</sequence>
<name>A0AAP1EWY9_9XANT</name>
<dbReference type="Proteomes" id="UP000036790">
    <property type="component" value="Unassembled WGS sequence"/>
</dbReference>
<organism evidence="1 2">
    <name type="scientific">Xanthomonas oryzae</name>
    <dbReference type="NCBI Taxonomy" id="347"/>
    <lineage>
        <taxon>Bacteria</taxon>
        <taxon>Pseudomonadati</taxon>
        <taxon>Pseudomonadota</taxon>
        <taxon>Gammaproteobacteria</taxon>
        <taxon>Lysobacterales</taxon>
        <taxon>Lysobacteraceae</taxon>
        <taxon>Xanthomonas</taxon>
    </lineage>
</organism>
<dbReference type="EMBL" id="LHUJ01000295">
    <property type="protein sequence ID" value="KOR41319.1"/>
    <property type="molecule type" value="Genomic_DNA"/>
</dbReference>